<keyword evidence="3" id="KW-0119">Carbohydrate metabolism</keyword>
<name>A0A1W2EKE4_KIBAR</name>
<keyword evidence="2" id="KW-0146">Chitin degradation</keyword>
<dbReference type="RefSeq" id="WP_084428770.1">
    <property type="nucleotide sequence ID" value="NZ_FWXV01000003.1"/>
</dbReference>
<dbReference type="InterPro" id="IPR001223">
    <property type="entry name" value="Glyco_hydro18_cat"/>
</dbReference>
<keyword evidence="5" id="KW-0732">Signal</keyword>
<evidence type="ECO:0000256" key="5">
    <source>
        <dbReference type="SAM" id="SignalP"/>
    </source>
</evidence>
<dbReference type="GO" id="GO:0008061">
    <property type="term" value="F:chitin binding"/>
    <property type="evidence" value="ECO:0007669"/>
    <property type="project" value="InterPro"/>
</dbReference>
<dbReference type="Gene3D" id="3.10.50.10">
    <property type="match status" value="1"/>
</dbReference>
<dbReference type="SMART" id="SM00636">
    <property type="entry name" value="Glyco_18"/>
    <property type="match status" value="1"/>
</dbReference>
<dbReference type="InterPro" id="IPR036573">
    <property type="entry name" value="CBM_sf_5/12"/>
</dbReference>
<dbReference type="Pfam" id="PF02839">
    <property type="entry name" value="CBM_5_12"/>
    <property type="match status" value="1"/>
</dbReference>
<keyword evidence="8" id="KW-1185">Reference proteome</keyword>
<dbReference type="EMBL" id="FWXV01000003">
    <property type="protein sequence ID" value="SMD09972.1"/>
    <property type="molecule type" value="Genomic_DNA"/>
</dbReference>
<evidence type="ECO:0000259" key="6">
    <source>
        <dbReference type="PROSITE" id="PS51910"/>
    </source>
</evidence>
<evidence type="ECO:0000256" key="1">
    <source>
        <dbReference type="ARBA" id="ARBA00022801"/>
    </source>
</evidence>
<reference evidence="7 8" key="1">
    <citation type="submission" date="2017-04" db="EMBL/GenBank/DDBJ databases">
        <authorList>
            <person name="Afonso C.L."/>
            <person name="Miller P.J."/>
            <person name="Scott M.A."/>
            <person name="Spackman E."/>
            <person name="Goraichik I."/>
            <person name="Dimitrov K.M."/>
            <person name="Suarez D.L."/>
            <person name="Swayne D.E."/>
        </authorList>
    </citation>
    <scope>NUCLEOTIDE SEQUENCE [LARGE SCALE GENOMIC DNA]</scope>
    <source>
        <strain evidence="7 8">DSM 43828</strain>
    </source>
</reference>
<dbReference type="InterPro" id="IPR009470">
    <property type="entry name" value="Chi_C"/>
</dbReference>
<keyword evidence="1" id="KW-0378">Hydrolase</keyword>
<dbReference type="PROSITE" id="PS51910">
    <property type="entry name" value="GH18_2"/>
    <property type="match status" value="1"/>
</dbReference>
<dbReference type="SMART" id="SM00495">
    <property type="entry name" value="ChtBD3"/>
    <property type="match status" value="1"/>
</dbReference>
<dbReference type="InterPro" id="IPR029070">
    <property type="entry name" value="Chitinase_insertion_sf"/>
</dbReference>
<dbReference type="SUPFAM" id="SSF54556">
    <property type="entry name" value="Chitinase insertion domain"/>
    <property type="match status" value="1"/>
</dbReference>
<dbReference type="Proteomes" id="UP000192674">
    <property type="component" value="Unassembled WGS sequence"/>
</dbReference>
<dbReference type="GO" id="GO:0030246">
    <property type="term" value="F:carbohydrate binding"/>
    <property type="evidence" value="ECO:0007669"/>
    <property type="project" value="InterPro"/>
</dbReference>
<evidence type="ECO:0000256" key="3">
    <source>
        <dbReference type="ARBA" id="ARBA00023277"/>
    </source>
</evidence>
<dbReference type="SUPFAM" id="SSF51055">
    <property type="entry name" value="Carbohydrate binding domain"/>
    <property type="match status" value="1"/>
</dbReference>
<gene>
    <name evidence="7" type="ORF">SAMN05661093_04546</name>
</gene>
<feature type="chain" id="PRO_5010745467" evidence="5">
    <location>
        <begin position="30"/>
        <end position="762"/>
    </location>
</feature>
<organism evidence="7 8">
    <name type="scientific">Kibdelosporangium aridum</name>
    <dbReference type="NCBI Taxonomy" id="2030"/>
    <lineage>
        <taxon>Bacteria</taxon>
        <taxon>Bacillati</taxon>
        <taxon>Actinomycetota</taxon>
        <taxon>Actinomycetes</taxon>
        <taxon>Pseudonocardiales</taxon>
        <taxon>Pseudonocardiaceae</taxon>
        <taxon>Kibdelosporangium</taxon>
    </lineage>
</organism>
<dbReference type="GO" id="GO:0005975">
    <property type="term" value="P:carbohydrate metabolic process"/>
    <property type="evidence" value="ECO:0007669"/>
    <property type="project" value="InterPro"/>
</dbReference>
<accession>A0A1W2EKE4</accession>
<feature type="region of interest" description="Disordered" evidence="4">
    <location>
        <begin position="692"/>
        <end position="716"/>
    </location>
</feature>
<dbReference type="PANTHER" id="PTHR11177:SF308">
    <property type="entry name" value="CHITINASE A"/>
    <property type="match status" value="1"/>
</dbReference>
<dbReference type="GO" id="GO:0006032">
    <property type="term" value="P:chitin catabolic process"/>
    <property type="evidence" value="ECO:0007669"/>
    <property type="project" value="UniProtKB-KW"/>
</dbReference>
<sequence>MTRFRFSLIGLVVALAGLFAISVDRQAAAADDCRPDGLATTAGVTVPYCTVYDTAGREKLANGNTRRVIGYFTSWRTGKDGSPRYLAGDIPWTKITHINYAFAHVGADNRISVGPVGPGNASTGMQWPGVPGAEMDPSLPYKGHFNLLTKYKKQHPEVKTLISVGGWAETGGFLNPDGSRTASGGFYKMGQSQAAIDTFADSVVAFLRQYGFNGADIDYEYATSANYAGNPDDFWISQTTRGQQMAGYVNLMRTLRSKLDAAGAADGKHYLLTAAVSSSGWILRGAETYQVTQYLDFANLMSYDLHGSWNHFVGPNAALFDDGADAELKHWQVYTTAQYEGMGYLNTDWAYHYFRGNMPAGRINIGVPFYTRGWQGVNGGTNGLWGTAALPDQTKCPPGTGSSVGSTVPCGNGAIGIDNLWHDSTAGGAEVPSGVNPMWHAKNLERGIQGDYLTAYGLDPVNDPADRLTGTYARNYNSTLVSPWLWNAQKRVFLSTEDETSIAAKAKYVADKGIGGVMIWELSGDYGFDTAKNQYFMGTTLIDALNTGMRGAAPYGATKSNSAIPASVLDVGVTFSGFALGDSNYPINPKMRITNRSTTSIPGGAVLEFDYGTSAPGSMTDQSGFGLRVTQRGHSGPNVGGLKGEFQHVSVTIPSWQTVAPGGTVEVAVVYQMPIATPANFKLTFGGKSYALTTDHPRGTGGSDPPPTDPPPGPCTAPAWTATSVYTGGQQVSHKGHNWRARWWTQSEEPGTREVWTDLGAC</sequence>
<dbReference type="SUPFAM" id="SSF51445">
    <property type="entry name" value="(Trans)glycosidases"/>
    <property type="match status" value="1"/>
</dbReference>
<dbReference type="GO" id="GO:0004553">
    <property type="term" value="F:hydrolase activity, hydrolyzing O-glycosyl compounds"/>
    <property type="evidence" value="ECO:0007669"/>
    <property type="project" value="InterPro"/>
</dbReference>
<dbReference type="OrthoDB" id="3882626at2"/>
<dbReference type="PANTHER" id="PTHR11177">
    <property type="entry name" value="CHITINASE"/>
    <property type="match status" value="1"/>
</dbReference>
<proteinExistence type="predicted"/>
<keyword evidence="2" id="KW-0624">Polysaccharide degradation</keyword>
<dbReference type="InterPro" id="IPR003610">
    <property type="entry name" value="CBM5/12"/>
</dbReference>
<dbReference type="CDD" id="cd12215">
    <property type="entry name" value="ChiC_BD"/>
    <property type="match status" value="1"/>
</dbReference>
<evidence type="ECO:0000313" key="7">
    <source>
        <dbReference type="EMBL" id="SMD09972.1"/>
    </source>
</evidence>
<dbReference type="Pfam" id="PF00704">
    <property type="entry name" value="Glyco_hydro_18"/>
    <property type="match status" value="1"/>
</dbReference>
<evidence type="ECO:0000313" key="8">
    <source>
        <dbReference type="Proteomes" id="UP000192674"/>
    </source>
</evidence>
<dbReference type="Pfam" id="PF06483">
    <property type="entry name" value="ChiC"/>
    <property type="match status" value="1"/>
</dbReference>
<feature type="compositionally biased region" description="Pro residues" evidence="4">
    <location>
        <begin position="704"/>
        <end position="715"/>
    </location>
</feature>
<dbReference type="CDD" id="cd06548">
    <property type="entry name" value="GH18_chitinase"/>
    <property type="match status" value="1"/>
</dbReference>
<feature type="signal peptide" evidence="5">
    <location>
        <begin position="1"/>
        <end position="29"/>
    </location>
</feature>
<dbReference type="AlphaFoldDB" id="A0A1W2EKE4"/>
<dbReference type="Gene3D" id="2.10.10.20">
    <property type="entry name" value="Carbohydrate-binding module superfamily 5/12"/>
    <property type="match status" value="1"/>
</dbReference>
<dbReference type="InterPro" id="IPR011583">
    <property type="entry name" value="Chitinase_II/V-like_cat"/>
</dbReference>
<feature type="domain" description="GH18" evidence="6">
    <location>
        <begin position="66"/>
        <end position="539"/>
    </location>
</feature>
<dbReference type="InterPro" id="IPR017853">
    <property type="entry name" value="GH"/>
</dbReference>
<evidence type="ECO:0000256" key="4">
    <source>
        <dbReference type="SAM" id="MobiDB-lite"/>
    </source>
</evidence>
<dbReference type="Gene3D" id="3.20.20.80">
    <property type="entry name" value="Glycosidases"/>
    <property type="match status" value="1"/>
</dbReference>
<dbReference type="InterPro" id="IPR050314">
    <property type="entry name" value="Glycosyl_Hydrlase_18"/>
</dbReference>
<dbReference type="GO" id="GO:0005576">
    <property type="term" value="C:extracellular region"/>
    <property type="evidence" value="ECO:0007669"/>
    <property type="project" value="InterPro"/>
</dbReference>
<protein>
    <submittedName>
        <fullName evidence="7">Chitinase</fullName>
    </submittedName>
</protein>
<evidence type="ECO:0000256" key="2">
    <source>
        <dbReference type="ARBA" id="ARBA00023024"/>
    </source>
</evidence>